<feature type="transmembrane region" description="Helical" evidence="7">
    <location>
        <begin position="231"/>
        <end position="250"/>
    </location>
</feature>
<feature type="transmembrane region" description="Helical" evidence="7">
    <location>
        <begin position="7"/>
        <end position="27"/>
    </location>
</feature>
<evidence type="ECO:0000256" key="7">
    <source>
        <dbReference type="RuleBase" id="RU363032"/>
    </source>
</evidence>
<keyword evidence="2 7" id="KW-0813">Transport</keyword>
<feature type="transmembrane region" description="Helical" evidence="7">
    <location>
        <begin position="130"/>
        <end position="150"/>
    </location>
</feature>
<dbReference type="InterPro" id="IPR000515">
    <property type="entry name" value="MetI-like"/>
</dbReference>
<name>A0A850T9A8_9BACT</name>
<keyword evidence="3" id="KW-1003">Cell membrane</keyword>
<sequence>MNKTDGMGRLFMVFSLPVILLLTVPLLKMTTGPSPAMLWETLGDKDVLLAIARSLGLSLTAGILAFVLGTPLSYLLARKAFPGKKIIEGIVDLPVMIPHPVVGIAILSLAGRTHPFGRFLSGMGIEIMGTRTGIVTVLVFVGIPFYVNAVKAGFESVPVRLEYASRTLGAGTFETFRRVTLPLTWRHMVLGIIMCTARAISEFGAVVIVAYHPMTAPVMIYERFTAYGLKYSQPVAVWLILLSLGLFILLRMMSRSAVQYHR</sequence>
<evidence type="ECO:0000256" key="2">
    <source>
        <dbReference type="ARBA" id="ARBA00022448"/>
    </source>
</evidence>
<keyword evidence="4 7" id="KW-0812">Transmembrane</keyword>
<keyword evidence="6 7" id="KW-0472">Membrane</keyword>
<evidence type="ECO:0000259" key="8">
    <source>
        <dbReference type="PROSITE" id="PS50928"/>
    </source>
</evidence>
<dbReference type="PANTHER" id="PTHR30183">
    <property type="entry name" value="MOLYBDENUM TRANSPORT SYSTEM PERMEASE PROTEIN MODB"/>
    <property type="match status" value="1"/>
</dbReference>
<dbReference type="RefSeq" id="WP_178367280.1">
    <property type="nucleotide sequence ID" value="NZ_JACADJ010000047.1"/>
</dbReference>
<evidence type="ECO:0000256" key="3">
    <source>
        <dbReference type="ARBA" id="ARBA00022475"/>
    </source>
</evidence>
<dbReference type="GO" id="GO:0055085">
    <property type="term" value="P:transmembrane transport"/>
    <property type="evidence" value="ECO:0007669"/>
    <property type="project" value="InterPro"/>
</dbReference>
<keyword evidence="5 7" id="KW-1133">Transmembrane helix</keyword>
<reference evidence="9 10" key="1">
    <citation type="submission" date="2020-06" db="EMBL/GenBank/DDBJ databases">
        <title>High-quality draft genome of sulfate reducer Desulfobacter latus type strain AcrS2 isolated from marine sediment.</title>
        <authorList>
            <person name="Hoppe M."/>
            <person name="Larsen C.K."/>
            <person name="Marshall I.P.G."/>
            <person name="Schramm A."/>
            <person name="Marietou A.G."/>
        </authorList>
    </citation>
    <scope>NUCLEOTIDE SEQUENCE [LARGE SCALE GENOMIC DNA]</scope>
    <source>
        <strain evidence="9 10">AcRS2</strain>
    </source>
</reference>
<feature type="domain" description="ABC transmembrane type-1" evidence="8">
    <location>
        <begin position="51"/>
        <end position="250"/>
    </location>
</feature>
<protein>
    <submittedName>
        <fullName evidence="9">ABC transporter permease</fullName>
    </submittedName>
</protein>
<gene>
    <name evidence="9" type="ORF">HXW94_12650</name>
</gene>
<dbReference type="Pfam" id="PF00528">
    <property type="entry name" value="BPD_transp_1"/>
    <property type="match status" value="1"/>
</dbReference>
<organism evidence="9 10">
    <name type="scientific">Desulfobacter latus</name>
    <dbReference type="NCBI Taxonomy" id="2292"/>
    <lineage>
        <taxon>Bacteria</taxon>
        <taxon>Pseudomonadati</taxon>
        <taxon>Thermodesulfobacteriota</taxon>
        <taxon>Desulfobacteria</taxon>
        <taxon>Desulfobacterales</taxon>
        <taxon>Desulfobacteraceae</taxon>
        <taxon>Desulfobacter</taxon>
    </lineage>
</organism>
<evidence type="ECO:0000256" key="4">
    <source>
        <dbReference type="ARBA" id="ARBA00022692"/>
    </source>
</evidence>
<evidence type="ECO:0000313" key="9">
    <source>
        <dbReference type="EMBL" id="NWH05825.1"/>
    </source>
</evidence>
<dbReference type="InterPro" id="IPR035906">
    <property type="entry name" value="MetI-like_sf"/>
</dbReference>
<dbReference type="PROSITE" id="PS50928">
    <property type="entry name" value="ABC_TM1"/>
    <property type="match status" value="1"/>
</dbReference>
<accession>A0A850T9A8</accession>
<comment type="subcellular location">
    <subcellularLocation>
        <location evidence="1 7">Cell membrane</location>
        <topology evidence="1 7">Multi-pass membrane protein</topology>
    </subcellularLocation>
</comment>
<evidence type="ECO:0000256" key="5">
    <source>
        <dbReference type="ARBA" id="ARBA00022989"/>
    </source>
</evidence>
<dbReference type="Gene3D" id="1.10.3720.10">
    <property type="entry name" value="MetI-like"/>
    <property type="match status" value="1"/>
</dbReference>
<evidence type="ECO:0000256" key="1">
    <source>
        <dbReference type="ARBA" id="ARBA00004651"/>
    </source>
</evidence>
<dbReference type="SUPFAM" id="SSF161098">
    <property type="entry name" value="MetI-like"/>
    <property type="match status" value="1"/>
</dbReference>
<evidence type="ECO:0000256" key="6">
    <source>
        <dbReference type="ARBA" id="ARBA00023136"/>
    </source>
</evidence>
<feature type="transmembrane region" description="Helical" evidence="7">
    <location>
        <begin position="47"/>
        <end position="77"/>
    </location>
</feature>
<dbReference type="AlphaFoldDB" id="A0A850T9A8"/>
<feature type="transmembrane region" description="Helical" evidence="7">
    <location>
        <begin position="89"/>
        <end position="110"/>
    </location>
</feature>
<proteinExistence type="inferred from homology"/>
<dbReference type="Proteomes" id="UP000553343">
    <property type="component" value="Unassembled WGS sequence"/>
</dbReference>
<evidence type="ECO:0000313" key="10">
    <source>
        <dbReference type="Proteomes" id="UP000553343"/>
    </source>
</evidence>
<dbReference type="EMBL" id="JACADJ010000047">
    <property type="protein sequence ID" value="NWH05825.1"/>
    <property type="molecule type" value="Genomic_DNA"/>
</dbReference>
<feature type="transmembrane region" description="Helical" evidence="7">
    <location>
        <begin position="188"/>
        <end position="211"/>
    </location>
</feature>
<dbReference type="GO" id="GO:0005886">
    <property type="term" value="C:plasma membrane"/>
    <property type="evidence" value="ECO:0007669"/>
    <property type="project" value="UniProtKB-SubCell"/>
</dbReference>
<dbReference type="PANTHER" id="PTHR30183:SF3">
    <property type="entry name" value="MOLYBDENUM TRANSPORT SYSTEM PERMEASE PROTEIN MODB"/>
    <property type="match status" value="1"/>
</dbReference>
<comment type="similarity">
    <text evidence="7">Belongs to the binding-protein-dependent transport system permease family.</text>
</comment>
<keyword evidence="10" id="KW-1185">Reference proteome</keyword>
<comment type="caution">
    <text evidence="9">The sequence shown here is derived from an EMBL/GenBank/DDBJ whole genome shotgun (WGS) entry which is preliminary data.</text>
</comment>
<dbReference type="CDD" id="cd06261">
    <property type="entry name" value="TM_PBP2"/>
    <property type="match status" value="1"/>
</dbReference>